<dbReference type="InterPro" id="IPR005828">
    <property type="entry name" value="MFS_sugar_transport-like"/>
</dbReference>
<feature type="transmembrane region" description="Helical" evidence="9">
    <location>
        <begin position="348"/>
        <end position="366"/>
    </location>
</feature>
<dbReference type="PANTHER" id="PTHR48022">
    <property type="entry name" value="PLASTIDIC GLUCOSE TRANSPORTER 4"/>
    <property type="match status" value="1"/>
</dbReference>
<evidence type="ECO:0000313" key="11">
    <source>
        <dbReference type="EMBL" id="KAF5672749.1"/>
    </source>
</evidence>
<feature type="transmembrane region" description="Helical" evidence="9">
    <location>
        <begin position="79"/>
        <end position="99"/>
    </location>
</feature>
<feature type="transmembrane region" description="Helical" evidence="9">
    <location>
        <begin position="443"/>
        <end position="461"/>
    </location>
</feature>
<evidence type="ECO:0000256" key="5">
    <source>
        <dbReference type="ARBA" id="ARBA00022989"/>
    </source>
</evidence>
<feature type="region of interest" description="Disordered" evidence="8">
    <location>
        <begin position="514"/>
        <end position="533"/>
    </location>
</feature>
<dbReference type="Pfam" id="PF00083">
    <property type="entry name" value="Sugar_tr"/>
    <property type="match status" value="1"/>
</dbReference>
<feature type="transmembrane region" description="Helical" evidence="9">
    <location>
        <begin position="373"/>
        <end position="396"/>
    </location>
</feature>
<evidence type="ECO:0000256" key="3">
    <source>
        <dbReference type="ARBA" id="ARBA00022448"/>
    </source>
</evidence>
<dbReference type="PANTHER" id="PTHR48022:SF64">
    <property type="entry name" value="MAJOR FACILITATOR SUPERFAMILY (MFS) PROFILE DOMAIN-CONTAINING PROTEIN"/>
    <property type="match status" value="1"/>
</dbReference>
<dbReference type="GO" id="GO:0005351">
    <property type="term" value="F:carbohydrate:proton symporter activity"/>
    <property type="evidence" value="ECO:0007669"/>
    <property type="project" value="TreeGrafter"/>
</dbReference>
<feature type="transmembrane region" description="Helical" evidence="9">
    <location>
        <begin position="137"/>
        <end position="160"/>
    </location>
</feature>
<accession>A0A8H5TPD5</accession>
<reference evidence="11 12" key="1">
    <citation type="submission" date="2020-05" db="EMBL/GenBank/DDBJ databases">
        <title>Identification and distribution of gene clusters putatively required for synthesis of sphingolipid metabolism inhibitors in phylogenetically diverse species of the filamentous fungus Fusarium.</title>
        <authorList>
            <person name="Kim H.-S."/>
            <person name="Busman M."/>
            <person name="Brown D.W."/>
            <person name="Divon H."/>
            <person name="Uhlig S."/>
            <person name="Proctor R.H."/>
        </authorList>
    </citation>
    <scope>NUCLEOTIDE SEQUENCE [LARGE SCALE GENOMIC DNA]</scope>
    <source>
        <strain evidence="11 12">NRRL 25311</strain>
    </source>
</reference>
<feature type="transmembrane region" description="Helical" evidence="9">
    <location>
        <begin position="106"/>
        <end position="125"/>
    </location>
</feature>
<comment type="caution">
    <text evidence="11">The sequence shown here is derived from an EMBL/GenBank/DDBJ whole genome shotgun (WGS) entry which is preliminary data.</text>
</comment>
<dbReference type="InterPro" id="IPR036259">
    <property type="entry name" value="MFS_trans_sf"/>
</dbReference>
<organism evidence="11 12">
    <name type="scientific">Fusarium denticulatum</name>
    <dbReference type="NCBI Taxonomy" id="48507"/>
    <lineage>
        <taxon>Eukaryota</taxon>
        <taxon>Fungi</taxon>
        <taxon>Dikarya</taxon>
        <taxon>Ascomycota</taxon>
        <taxon>Pezizomycotina</taxon>
        <taxon>Sordariomycetes</taxon>
        <taxon>Hypocreomycetidae</taxon>
        <taxon>Hypocreales</taxon>
        <taxon>Nectriaceae</taxon>
        <taxon>Fusarium</taxon>
        <taxon>Fusarium fujikuroi species complex</taxon>
    </lineage>
</organism>
<keyword evidence="3 7" id="KW-0813">Transport</keyword>
<evidence type="ECO:0000313" key="12">
    <source>
        <dbReference type="Proteomes" id="UP000562682"/>
    </source>
</evidence>
<dbReference type="FunFam" id="1.20.1250.20:FF:000117">
    <property type="entry name" value="MFS hexose transporter"/>
    <property type="match status" value="1"/>
</dbReference>
<dbReference type="GO" id="GO:0016020">
    <property type="term" value="C:membrane"/>
    <property type="evidence" value="ECO:0007669"/>
    <property type="project" value="UniProtKB-SubCell"/>
</dbReference>
<dbReference type="InterPro" id="IPR005829">
    <property type="entry name" value="Sugar_transporter_CS"/>
</dbReference>
<evidence type="ECO:0000256" key="8">
    <source>
        <dbReference type="SAM" id="MobiDB-lite"/>
    </source>
</evidence>
<evidence type="ECO:0000256" key="9">
    <source>
        <dbReference type="SAM" id="Phobius"/>
    </source>
</evidence>
<dbReference type="InterPro" id="IPR003663">
    <property type="entry name" value="Sugar/inositol_transpt"/>
</dbReference>
<feature type="transmembrane region" description="Helical" evidence="9">
    <location>
        <begin position="306"/>
        <end position="328"/>
    </location>
</feature>
<proteinExistence type="inferred from homology"/>
<dbReference type="EMBL" id="JAAOAK010000335">
    <property type="protein sequence ID" value="KAF5672749.1"/>
    <property type="molecule type" value="Genomic_DNA"/>
</dbReference>
<feature type="transmembrane region" description="Helical" evidence="9">
    <location>
        <begin position="199"/>
        <end position="218"/>
    </location>
</feature>
<evidence type="ECO:0000259" key="10">
    <source>
        <dbReference type="PROSITE" id="PS50850"/>
    </source>
</evidence>
<protein>
    <submittedName>
        <fullName evidence="11">MFS SP sugar:H+ symporter</fullName>
    </submittedName>
</protein>
<evidence type="ECO:0000256" key="6">
    <source>
        <dbReference type="ARBA" id="ARBA00023136"/>
    </source>
</evidence>
<dbReference type="InterPro" id="IPR020846">
    <property type="entry name" value="MFS_dom"/>
</dbReference>
<dbReference type="Proteomes" id="UP000562682">
    <property type="component" value="Unassembled WGS sequence"/>
</dbReference>
<evidence type="ECO:0000256" key="2">
    <source>
        <dbReference type="ARBA" id="ARBA00010992"/>
    </source>
</evidence>
<dbReference type="AlphaFoldDB" id="A0A8H5TPD5"/>
<feature type="transmembrane region" description="Helical" evidence="9">
    <location>
        <begin position="172"/>
        <end position="193"/>
    </location>
</feature>
<keyword evidence="6 9" id="KW-0472">Membrane</keyword>
<dbReference type="Gene3D" id="1.20.1250.20">
    <property type="entry name" value="MFS general substrate transporter like domains"/>
    <property type="match status" value="1"/>
</dbReference>
<dbReference type="SUPFAM" id="SSF103473">
    <property type="entry name" value="MFS general substrate transporter"/>
    <property type="match status" value="1"/>
</dbReference>
<comment type="similarity">
    <text evidence="2 7">Belongs to the major facilitator superfamily. Sugar transporter (TC 2.A.1.1) family.</text>
</comment>
<dbReference type="PROSITE" id="PS50850">
    <property type="entry name" value="MFS"/>
    <property type="match status" value="1"/>
</dbReference>
<keyword evidence="4 9" id="KW-0812">Transmembrane</keyword>
<keyword evidence="12" id="KW-1185">Reference proteome</keyword>
<name>A0A8H5TPD5_9HYPO</name>
<feature type="transmembrane region" description="Helical" evidence="9">
    <location>
        <begin position="473"/>
        <end position="493"/>
    </location>
</feature>
<comment type="subcellular location">
    <subcellularLocation>
        <location evidence="1">Membrane</location>
        <topology evidence="1">Multi-pass membrane protein</topology>
    </subcellularLocation>
</comment>
<dbReference type="InterPro" id="IPR050360">
    <property type="entry name" value="MFS_Sugar_Transporters"/>
</dbReference>
<dbReference type="PRINTS" id="PR00171">
    <property type="entry name" value="SUGRTRNSPORT"/>
</dbReference>
<sequence>MLSEKSDGPSIDHEEQSHLQVPLITWYKHAGLRSLYMRMPLLMLCATINGYDGSLLNGLQTIENWRAYFGHPSGSTLGLYTAIVNIGAFSALFFSPYIADQFGRRIATALGCVILIVGVVIQAVPSVNESMFIGGRFLVGFGSNISIGAGPLLIMELAYPQHRGRLTVMYNTLWYVGSIIAAWTVFGTVKYAGEASWRVPVALQALMPTLQLLGVFTLPESPRWLCSKGRNAEALDILTKVYIMSLHSNTTVLRSGLKQYHANGDTHNPFIRAEYAEIQATIELETQAAENGWMVFFQTPGNRKRLLLIVLTSFFSQCSGNGLVSYYLHDILKSVGIQKPYDQSLFNGGLQIWSFLVAIVFSVYFVEKLGRRMLFLIAAVGMLMVFSVWTGCSAVYADTGNTGAGRAVLAMIFLFYGVAGFAWPGLTVAYCSEILPYSIRAKGLAICLGVTALSGVLNQYVNPIGLDKLAWRFYFVYIVILVIEVACIWFLFVETKGPTLEEIAVLFDGKDAKTSKKLTDSEKQEKFEEKIEV</sequence>
<evidence type="ECO:0000256" key="1">
    <source>
        <dbReference type="ARBA" id="ARBA00004141"/>
    </source>
</evidence>
<dbReference type="NCBIfam" id="TIGR00879">
    <property type="entry name" value="SP"/>
    <property type="match status" value="1"/>
</dbReference>
<evidence type="ECO:0000256" key="4">
    <source>
        <dbReference type="ARBA" id="ARBA00022692"/>
    </source>
</evidence>
<feature type="domain" description="Major facilitator superfamily (MFS) profile" evidence="10">
    <location>
        <begin position="38"/>
        <end position="496"/>
    </location>
</feature>
<dbReference type="PROSITE" id="PS00216">
    <property type="entry name" value="SUGAR_TRANSPORT_1"/>
    <property type="match status" value="1"/>
</dbReference>
<keyword evidence="5 9" id="KW-1133">Transmembrane helix</keyword>
<gene>
    <name evidence="11" type="ORF">FDENT_10551</name>
</gene>
<evidence type="ECO:0000256" key="7">
    <source>
        <dbReference type="RuleBase" id="RU003346"/>
    </source>
</evidence>
<feature type="transmembrane region" description="Helical" evidence="9">
    <location>
        <begin position="408"/>
        <end position="431"/>
    </location>
</feature>